<dbReference type="Pfam" id="PF10776">
    <property type="entry name" value="DUF2600"/>
    <property type="match status" value="1"/>
</dbReference>
<gene>
    <name evidence="1" type="ORF">E3U55_15490</name>
</gene>
<evidence type="ECO:0000313" key="1">
    <source>
        <dbReference type="EMBL" id="TFB13809.1"/>
    </source>
</evidence>
<organism evidence="1 2">
    <name type="scientific">Filobacillus milosensis</name>
    <dbReference type="NCBI Taxonomy" id="94137"/>
    <lineage>
        <taxon>Bacteria</taxon>
        <taxon>Bacillati</taxon>
        <taxon>Bacillota</taxon>
        <taxon>Bacilli</taxon>
        <taxon>Bacillales</taxon>
        <taxon>Bacillaceae</taxon>
        <taxon>Filobacillus</taxon>
    </lineage>
</organism>
<name>A0A4Y8IJQ2_9BACI</name>
<dbReference type="EMBL" id="SOPW01000022">
    <property type="protein sequence ID" value="TFB13809.1"/>
    <property type="molecule type" value="Genomic_DNA"/>
</dbReference>
<reference evidence="1 2" key="1">
    <citation type="submission" date="2019-03" db="EMBL/GenBank/DDBJ databases">
        <authorList>
            <person name="He R.-H."/>
        </authorList>
    </citation>
    <scope>NUCLEOTIDE SEQUENCE [LARGE SCALE GENOMIC DNA]</scope>
    <source>
        <strain evidence="2">SH 714</strain>
    </source>
</reference>
<dbReference type="AlphaFoldDB" id="A0A4Y8IJQ2"/>
<dbReference type="RefSeq" id="WP_134341396.1">
    <property type="nucleotide sequence ID" value="NZ_SOPW01000022.1"/>
</dbReference>
<dbReference type="InterPro" id="IPR019712">
    <property type="entry name" value="YtpB-like"/>
</dbReference>
<accession>A0A4Y8IJQ2</accession>
<evidence type="ECO:0000313" key="2">
    <source>
        <dbReference type="Proteomes" id="UP000297975"/>
    </source>
</evidence>
<dbReference type="Proteomes" id="UP000297975">
    <property type="component" value="Unassembled WGS sequence"/>
</dbReference>
<sequence length="345" mass="40718">MTCYRNIFPSVREELYYWENYAHQIPNEELKQQALASIDTKTFHCEGGAIYACLANQRRKDAVRFIVAYQTISDYLDNLCDRSTSMNPDDFRALHDSMLDALCKDGTVRRENYYELREDQDDAGYLRSLVDTCQSVVQSIPNYEHVYPHVKRLADLYVDLQVHKHVRLDERVPRLTNWYDQENNHDFIHWNEFSAVTGSTIGIFTMISYALDEKDHSSQVMESYFPYMQGLHILLDYFIDQTEDEDEGDLNFCHYYKEENEAVDRLKFFINGCKESTQKLPDQTFHELIVTGLVGLYLSDLKVDQLPKGKLVKRELLKHAGQKAKWIYWNGRMYRKWKKRKGYGA</sequence>
<proteinExistence type="predicted"/>
<keyword evidence="2" id="KW-1185">Reference proteome</keyword>
<dbReference type="OrthoDB" id="2371262at2"/>
<protein>
    <submittedName>
        <fullName evidence="1">Tetraprenyl-beta-curcumene synthase family protein</fullName>
    </submittedName>
</protein>
<comment type="caution">
    <text evidence="1">The sequence shown here is derived from an EMBL/GenBank/DDBJ whole genome shotgun (WGS) entry which is preliminary data.</text>
</comment>